<dbReference type="EMBL" id="JAUSZS010000004">
    <property type="protein sequence ID" value="MDQ0934333.1"/>
    <property type="molecule type" value="Genomic_DNA"/>
</dbReference>
<comment type="caution">
    <text evidence="2">The sequence shown here is derived from an EMBL/GenBank/DDBJ whole genome shotgun (WGS) entry which is preliminary data.</text>
</comment>
<name>A0ABU0RRK1_9ACTN</name>
<evidence type="ECO:0000313" key="3">
    <source>
        <dbReference type="Proteomes" id="UP001223072"/>
    </source>
</evidence>
<dbReference type="Proteomes" id="UP001223072">
    <property type="component" value="Unassembled WGS sequence"/>
</dbReference>
<reference evidence="2 3" key="1">
    <citation type="submission" date="2023-07" db="EMBL/GenBank/DDBJ databases">
        <title>Comparative genomics of wheat-associated soil bacteria to identify genetic determinants of phenazine resistance.</title>
        <authorList>
            <person name="Mouncey N."/>
        </authorList>
    </citation>
    <scope>NUCLEOTIDE SEQUENCE [LARGE SCALE GENOMIC DNA]</scope>
    <source>
        <strain evidence="2 3">W2I16</strain>
    </source>
</reference>
<organism evidence="2 3">
    <name type="scientific">Streptomyces turgidiscabies</name>
    <dbReference type="NCBI Taxonomy" id="85558"/>
    <lineage>
        <taxon>Bacteria</taxon>
        <taxon>Bacillati</taxon>
        <taxon>Actinomycetota</taxon>
        <taxon>Actinomycetes</taxon>
        <taxon>Kitasatosporales</taxon>
        <taxon>Streptomycetaceae</taxon>
        <taxon>Streptomyces</taxon>
    </lineage>
</organism>
<evidence type="ECO:0000256" key="1">
    <source>
        <dbReference type="SAM" id="MobiDB-lite"/>
    </source>
</evidence>
<sequence>MKDLTRPWESVFAGPELTSVPSDDSRFEEKPQESSDQGRFED</sequence>
<keyword evidence="3" id="KW-1185">Reference proteome</keyword>
<gene>
    <name evidence="2" type="ORF">QFZ49_004273</name>
</gene>
<evidence type="ECO:0000313" key="2">
    <source>
        <dbReference type="EMBL" id="MDQ0934333.1"/>
    </source>
</evidence>
<feature type="compositionally biased region" description="Basic and acidic residues" evidence="1">
    <location>
        <begin position="23"/>
        <end position="42"/>
    </location>
</feature>
<feature type="region of interest" description="Disordered" evidence="1">
    <location>
        <begin position="1"/>
        <end position="42"/>
    </location>
</feature>
<proteinExistence type="predicted"/>
<accession>A0ABU0RRK1</accession>
<dbReference type="RefSeq" id="WP_307627954.1">
    <property type="nucleotide sequence ID" value="NZ_JAUSZS010000004.1"/>
</dbReference>
<protein>
    <submittedName>
        <fullName evidence="2">Uncharacterized protein</fullName>
    </submittedName>
</protein>